<keyword evidence="1 5" id="KW-0474">Menaquinone biosynthesis</keyword>
<dbReference type="PANTHER" id="PTHR43591:SF24">
    <property type="entry name" value="2-METHOXY-6-POLYPRENYL-1,4-BENZOQUINOL METHYLASE, MITOCHONDRIAL"/>
    <property type="match status" value="1"/>
</dbReference>
<evidence type="ECO:0000256" key="1">
    <source>
        <dbReference type="ARBA" id="ARBA00022428"/>
    </source>
</evidence>
<reference evidence="6 7" key="1">
    <citation type="submission" date="2018-10" db="EMBL/GenBank/DDBJ databases">
        <title>Genomic Encyclopedia of Type Strains, Phase IV (KMG-IV): sequencing the most valuable type-strain genomes for metagenomic binning, comparative biology and taxonomic classification.</title>
        <authorList>
            <person name="Goeker M."/>
        </authorList>
    </citation>
    <scope>NUCLEOTIDE SEQUENCE [LARGE SCALE GENOMIC DNA]</scope>
    <source>
        <strain evidence="6 7">DSM 15521</strain>
    </source>
</reference>
<feature type="binding site" evidence="5">
    <location>
        <begin position="95"/>
        <end position="96"/>
    </location>
    <ligand>
        <name>S-adenosyl-L-methionine</name>
        <dbReference type="ChEBI" id="CHEBI:59789"/>
    </ligand>
</feature>
<comment type="similarity">
    <text evidence="5">Belongs to the class I-like SAM-binding methyltransferase superfamily. MenG/UbiE family.</text>
</comment>
<evidence type="ECO:0000313" key="6">
    <source>
        <dbReference type="EMBL" id="RKQ60573.1"/>
    </source>
</evidence>
<keyword evidence="7" id="KW-1185">Reference proteome</keyword>
<dbReference type="CDD" id="cd02440">
    <property type="entry name" value="AdoMet_MTases"/>
    <property type="match status" value="1"/>
</dbReference>
<keyword evidence="3 5" id="KW-0808">Transferase</keyword>
<comment type="caution">
    <text evidence="6">The sequence shown here is derived from an EMBL/GenBank/DDBJ whole genome shotgun (WGS) entry which is preliminary data.</text>
</comment>
<dbReference type="PANTHER" id="PTHR43591">
    <property type="entry name" value="METHYLTRANSFERASE"/>
    <property type="match status" value="1"/>
</dbReference>
<dbReference type="RefSeq" id="WP_121171435.1">
    <property type="nucleotide sequence ID" value="NZ_RBIE01000003.1"/>
</dbReference>
<dbReference type="EC" id="2.1.1.163" evidence="5"/>
<name>A0A420W611_9BACT</name>
<comment type="pathway">
    <text evidence="5">Quinol/quinone metabolism; menaquinone biosynthesis; menaquinol from 1,4-dihydroxy-2-naphthoate: step 2/2.</text>
</comment>
<dbReference type="GO" id="GO:0043770">
    <property type="term" value="F:demethylmenaquinone methyltransferase activity"/>
    <property type="evidence" value="ECO:0007669"/>
    <property type="project" value="UniProtKB-UniRule"/>
</dbReference>
<dbReference type="HAMAP" id="MF_01813">
    <property type="entry name" value="MenG_UbiE_methyltr"/>
    <property type="match status" value="1"/>
</dbReference>
<sequence length="221" mass="25062">MEKRQPVGVEIFDRIAERYDSISTFLSLGIIKRWQRELVRGLEKPGFVLDLACGTGDVGALVKGKSKGVVGLDYSLPMLRVAKRKYPEILFVRGDALRTPFRDGTFDTVLISLALRHFERPKEALSEVRRILKEGGRVRILEVSIPKNPVLKGLFITFLKRVMLPLGKVRSKADVTRHLYETIVNFPHYEKLIELSKEVGFKEASYRTLMGGLATIYSLRG</sequence>
<evidence type="ECO:0000256" key="3">
    <source>
        <dbReference type="ARBA" id="ARBA00022679"/>
    </source>
</evidence>
<organism evidence="6 7">
    <name type="scientific">Thermovibrio guaymasensis</name>
    <dbReference type="NCBI Taxonomy" id="240167"/>
    <lineage>
        <taxon>Bacteria</taxon>
        <taxon>Pseudomonadati</taxon>
        <taxon>Aquificota</taxon>
        <taxon>Aquificia</taxon>
        <taxon>Desulfurobacteriales</taxon>
        <taxon>Desulfurobacteriaceae</taxon>
        <taxon>Thermovibrio</taxon>
    </lineage>
</organism>
<feature type="binding site" evidence="5">
    <location>
        <position position="55"/>
    </location>
    <ligand>
        <name>S-adenosyl-L-methionine</name>
        <dbReference type="ChEBI" id="CHEBI:59789"/>
    </ligand>
</feature>
<feature type="binding site" evidence="5">
    <location>
        <position position="112"/>
    </location>
    <ligand>
        <name>S-adenosyl-L-methionine</name>
        <dbReference type="ChEBI" id="CHEBI:59789"/>
    </ligand>
</feature>
<dbReference type="UniPathway" id="UPA00079">
    <property type="reaction ID" value="UER00169"/>
</dbReference>
<evidence type="ECO:0000256" key="2">
    <source>
        <dbReference type="ARBA" id="ARBA00022603"/>
    </source>
</evidence>
<keyword evidence="2 5" id="KW-0489">Methyltransferase</keyword>
<dbReference type="Pfam" id="PF01209">
    <property type="entry name" value="Ubie_methyltran"/>
    <property type="match status" value="1"/>
</dbReference>
<evidence type="ECO:0000256" key="4">
    <source>
        <dbReference type="ARBA" id="ARBA00022691"/>
    </source>
</evidence>
<dbReference type="EMBL" id="RBIE01000003">
    <property type="protein sequence ID" value="RKQ60573.1"/>
    <property type="molecule type" value="Genomic_DNA"/>
</dbReference>
<dbReference type="InterPro" id="IPR029063">
    <property type="entry name" value="SAM-dependent_MTases_sf"/>
</dbReference>
<protein>
    <recommendedName>
        <fullName evidence="5">Demethylmenaquinone methyltransferase</fullName>
        <ecNumber evidence="5">2.1.1.163</ecNumber>
    </recommendedName>
</protein>
<dbReference type="Proteomes" id="UP000280881">
    <property type="component" value="Unassembled WGS sequence"/>
</dbReference>
<keyword evidence="4 5" id="KW-0949">S-adenosyl-L-methionine</keyword>
<dbReference type="NCBIfam" id="TIGR01934">
    <property type="entry name" value="MenG_MenH_UbiE"/>
    <property type="match status" value="1"/>
</dbReference>
<comment type="function">
    <text evidence="5">Methyltransferase required for the conversion of demethylmenaquinol (DMKH2) to menaquinol (MKH2).</text>
</comment>
<dbReference type="Gene3D" id="3.40.50.150">
    <property type="entry name" value="Vaccinia Virus protein VP39"/>
    <property type="match status" value="1"/>
</dbReference>
<accession>A0A420W611</accession>
<dbReference type="PROSITE" id="PS51608">
    <property type="entry name" value="SAM_MT_UBIE"/>
    <property type="match status" value="1"/>
</dbReference>
<evidence type="ECO:0000256" key="5">
    <source>
        <dbReference type="HAMAP-Rule" id="MF_01813"/>
    </source>
</evidence>
<dbReference type="OrthoDB" id="13021at2"/>
<evidence type="ECO:0000313" key="7">
    <source>
        <dbReference type="Proteomes" id="UP000280881"/>
    </source>
</evidence>
<dbReference type="GO" id="GO:0032259">
    <property type="term" value="P:methylation"/>
    <property type="evidence" value="ECO:0007669"/>
    <property type="project" value="UniProtKB-KW"/>
</dbReference>
<dbReference type="SUPFAM" id="SSF53335">
    <property type="entry name" value="S-adenosyl-L-methionine-dependent methyltransferases"/>
    <property type="match status" value="1"/>
</dbReference>
<dbReference type="InterPro" id="IPR004033">
    <property type="entry name" value="UbiE/COQ5_MeTrFase"/>
</dbReference>
<gene>
    <name evidence="5" type="primary">menG</name>
    <name evidence="6" type="ORF">C7457_1395</name>
</gene>
<dbReference type="GO" id="GO:0009234">
    <property type="term" value="P:menaquinone biosynthetic process"/>
    <property type="evidence" value="ECO:0007669"/>
    <property type="project" value="UniProtKB-UniRule"/>
</dbReference>
<feature type="binding site" evidence="5">
    <location>
        <position position="73"/>
    </location>
    <ligand>
        <name>S-adenosyl-L-methionine</name>
        <dbReference type="ChEBI" id="CHEBI:59789"/>
    </ligand>
</feature>
<comment type="catalytic activity">
    <reaction evidence="5">
        <text>a 2-demethylmenaquinol + S-adenosyl-L-methionine = a menaquinol + S-adenosyl-L-homocysteine + H(+)</text>
        <dbReference type="Rhea" id="RHEA:42640"/>
        <dbReference type="Rhea" id="RHEA-COMP:9539"/>
        <dbReference type="Rhea" id="RHEA-COMP:9563"/>
        <dbReference type="ChEBI" id="CHEBI:15378"/>
        <dbReference type="ChEBI" id="CHEBI:18151"/>
        <dbReference type="ChEBI" id="CHEBI:55437"/>
        <dbReference type="ChEBI" id="CHEBI:57856"/>
        <dbReference type="ChEBI" id="CHEBI:59789"/>
        <dbReference type="EC" id="2.1.1.163"/>
    </reaction>
</comment>
<proteinExistence type="inferred from homology"/>
<dbReference type="AlphaFoldDB" id="A0A420W611"/>